<dbReference type="PANTHER" id="PTHR24104:SF25">
    <property type="entry name" value="PROTEIN LIN-41"/>
    <property type="match status" value="1"/>
</dbReference>
<protein>
    <recommendedName>
        <fullName evidence="5">Apple domain-containing protein</fullName>
    </recommendedName>
</protein>
<dbReference type="PANTHER" id="PTHR24104">
    <property type="entry name" value="E3 UBIQUITIN-PROTEIN LIGASE NHLRC1-RELATED"/>
    <property type="match status" value="1"/>
</dbReference>
<reference evidence="6" key="1">
    <citation type="submission" date="2021-02" db="EMBL/GenBank/DDBJ databases">
        <authorList>
            <person name="Nowell W R."/>
        </authorList>
    </citation>
    <scope>NUCLEOTIDE SEQUENCE</scope>
</reference>
<evidence type="ECO:0000259" key="5">
    <source>
        <dbReference type="PROSITE" id="PS50948"/>
    </source>
</evidence>
<evidence type="ECO:0000256" key="2">
    <source>
        <dbReference type="PROSITE-ProRule" id="PRU00504"/>
    </source>
</evidence>
<dbReference type="AlphaFoldDB" id="A0A813V9M6"/>
<evidence type="ECO:0000313" key="6">
    <source>
        <dbReference type="EMBL" id="CAF0838663.1"/>
    </source>
</evidence>
<dbReference type="InterPro" id="IPR003609">
    <property type="entry name" value="Pan_app"/>
</dbReference>
<evidence type="ECO:0000256" key="4">
    <source>
        <dbReference type="SAM" id="SignalP"/>
    </source>
</evidence>
<feature type="domain" description="Apple" evidence="5">
    <location>
        <begin position="38"/>
        <end position="105"/>
    </location>
</feature>
<gene>
    <name evidence="6" type="ORF">JYZ213_LOCUS7236</name>
</gene>
<organism evidence="6 7">
    <name type="scientific">Adineta steineri</name>
    <dbReference type="NCBI Taxonomy" id="433720"/>
    <lineage>
        <taxon>Eukaryota</taxon>
        <taxon>Metazoa</taxon>
        <taxon>Spiralia</taxon>
        <taxon>Gnathifera</taxon>
        <taxon>Rotifera</taxon>
        <taxon>Eurotatoria</taxon>
        <taxon>Bdelloidea</taxon>
        <taxon>Adinetida</taxon>
        <taxon>Adinetidae</taxon>
        <taxon>Adineta</taxon>
    </lineage>
</organism>
<evidence type="ECO:0000313" key="7">
    <source>
        <dbReference type="Proteomes" id="UP000663845"/>
    </source>
</evidence>
<proteinExistence type="predicted"/>
<dbReference type="PROSITE" id="PS51125">
    <property type="entry name" value="NHL"/>
    <property type="match status" value="1"/>
</dbReference>
<feature type="signal peptide" evidence="4">
    <location>
        <begin position="1"/>
        <end position="20"/>
    </location>
</feature>
<dbReference type="Pfam" id="PF00024">
    <property type="entry name" value="PAN_1"/>
    <property type="match status" value="1"/>
</dbReference>
<feature type="compositionally biased region" description="Low complexity" evidence="3">
    <location>
        <begin position="200"/>
        <end position="243"/>
    </location>
</feature>
<evidence type="ECO:0000256" key="1">
    <source>
        <dbReference type="ARBA" id="ARBA00022737"/>
    </source>
</evidence>
<evidence type="ECO:0000256" key="3">
    <source>
        <dbReference type="SAM" id="MobiDB-lite"/>
    </source>
</evidence>
<dbReference type="InterPro" id="IPR050952">
    <property type="entry name" value="TRIM-NHL_E3_ligases"/>
</dbReference>
<sequence>MASRRICLWLIFMIITQSVGQDMRSVRMSLMRGWKFQCDNTTCLPFGNLITSTIIKCEMACLSQIYCRATSFHQSTSNCELFTDMSNEIANMTTDTDITTMIVIAGTRSPPAEERLLYRDWSFCVKQKLTEIEDFKTDIEINIMRLETHCHPSVFATICRHMHDYSNKFIKNIRDEEFAAIKSLKNNPNITISRVDKEPTTTTSTTTTSTTISTTTTTSRTTSTTTSTTASTTTSRTTSTTTTTTTTTITTVCPLSSQSTWSQTAITIFGSQAGTPGTTLSLLNTVIGMYYNQPKNMLMVVDNANYRVLQIALNNTPAVATVIAGSNGLGCSMNQFNAADGLGLDSSGQLYVADYGCNRVVRFPSNSNSATSGTLLGSVAQASLLSINSLTGDIYVASNSGNAIYKFVGGSGSPVVAAGSNGVGNALNQLSGPNGVYYDYLYTNALYVADSGNNRVMKFPSGSTSATYGTVVAGSNSGGSGANQLSNPRYIIVDSSGTLYIADGNNNRIQRWLPNATNGTTIAGGSQGTASNQLNVPEQILFDKYQNLLVADRVNNRIQRFNLTTC</sequence>
<dbReference type="PROSITE" id="PS50948">
    <property type="entry name" value="PAN"/>
    <property type="match status" value="1"/>
</dbReference>
<feature type="chain" id="PRO_5032622117" description="Apple domain-containing protein" evidence="4">
    <location>
        <begin position="21"/>
        <end position="566"/>
    </location>
</feature>
<dbReference type="Gene3D" id="2.120.10.30">
    <property type="entry name" value="TolB, C-terminal domain"/>
    <property type="match status" value="1"/>
</dbReference>
<accession>A0A813V9M6</accession>
<feature type="region of interest" description="Disordered" evidence="3">
    <location>
        <begin position="192"/>
        <end position="243"/>
    </location>
</feature>
<dbReference type="InterPro" id="IPR011042">
    <property type="entry name" value="6-blade_b-propeller_TolB-like"/>
</dbReference>
<dbReference type="GO" id="GO:0008270">
    <property type="term" value="F:zinc ion binding"/>
    <property type="evidence" value="ECO:0007669"/>
    <property type="project" value="UniProtKB-KW"/>
</dbReference>
<dbReference type="SUPFAM" id="SSF101898">
    <property type="entry name" value="NHL repeat"/>
    <property type="match status" value="1"/>
</dbReference>
<comment type="caution">
    <text evidence="6">The sequence shown here is derived from an EMBL/GenBank/DDBJ whole genome shotgun (WGS) entry which is preliminary data.</text>
</comment>
<feature type="repeat" description="NHL" evidence="2">
    <location>
        <begin position="429"/>
        <end position="462"/>
    </location>
</feature>
<name>A0A813V9M6_9BILA</name>
<dbReference type="CDD" id="cd05819">
    <property type="entry name" value="NHL"/>
    <property type="match status" value="1"/>
</dbReference>
<keyword evidence="4" id="KW-0732">Signal</keyword>
<dbReference type="InterPro" id="IPR001258">
    <property type="entry name" value="NHL_repeat"/>
</dbReference>
<dbReference type="Proteomes" id="UP000663845">
    <property type="component" value="Unassembled WGS sequence"/>
</dbReference>
<keyword evidence="1" id="KW-0677">Repeat</keyword>
<dbReference type="Gene3D" id="2.40.10.500">
    <property type="match status" value="2"/>
</dbReference>
<dbReference type="EMBL" id="CAJNOG010000047">
    <property type="protein sequence ID" value="CAF0838663.1"/>
    <property type="molecule type" value="Genomic_DNA"/>
</dbReference>